<dbReference type="Gene3D" id="3.90.245.10">
    <property type="entry name" value="Ribonucleoside hydrolase-like"/>
    <property type="match status" value="1"/>
</dbReference>
<reference evidence="4" key="2">
    <citation type="submission" date="2023-10" db="EMBL/GenBank/DDBJ databases">
        <authorList>
            <person name="Khurajog B."/>
        </authorList>
    </citation>
    <scope>NUCLEOTIDE SEQUENCE</scope>
    <source>
        <strain evidence="4">BF9</strain>
    </source>
</reference>
<evidence type="ECO:0000256" key="1">
    <source>
        <dbReference type="ARBA" id="ARBA00022801"/>
    </source>
</evidence>
<evidence type="ECO:0000256" key="2">
    <source>
        <dbReference type="ARBA" id="ARBA00023295"/>
    </source>
</evidence>
<dbReference type="AlphaFoldDB" id="A0AAN5Y9P7"/>
<dbReference type="RefSeq" id="WP_008842366.1">
    <property type="nucleotide sequence ID" value="NZ_CP035151.1"/>
</dbReference>
<dbReference type="CDD" id="cd02647">
    <property type="entry name" value="nuc_hydro_TvIAG"/>
    <property type="match status" value="1"/>
</dbReference>
<evidence type="ECO:0000313" key="5">
    <source>
        <dbReference type="Proteomes" id="UP001280897"/>
    </source>
</evidence>
<dbReference type="Proteomes" id="UP001280897">
    <property type="component" value="Unassembled WGS sequence"/>
</dbReference>
<evidence type="ECO:0000313" key="4">
    <source>
        <dbReference type="EMBL" id="MDV2621636.1"/>
    </source>
</evidence>
<dbReference type="SUPFAM" id="SSF53590">
    <property type="entry name" value="Nucleoside hydrolase"/>
    <property type="match status" value="1"/>
</dbReference>
<dbReference type="EMBL" id="JAWJAV010000004">
    <property type="protein sequence ID" value="MDV2621636.1"/>
    <property type="molecule type" value="Genomic_DNA"/>
</dbReference>
<name>A0AAN5Y9P7_PEDAC</name>
<dbReference type="GO" id="GO:0008477">
    <property type="term" value="F:purine nucleosidase activity"/>
    <property type="evidence" value="ECO:0007669"/>
    <property type="project" value="TreeGrafter"/>
</dbReference>
<dbReference type="GO" id="GO:0005829">
    <property type="term" value="C:cytosol"/>
    <property type="evidence" value="ECO:0007669"/>
    <property type="project" value="TreeGrafter"/>
</dbReference>
<dbReference type="GO" id="GO:0006152">
    <property type="term" value="P:purine nucleoside catabolic process"/>
    <property type="evidence" value="ECO:0007669"/>
    <property type="project" value="TreeGrafter"/>
</dbReference>
<dbReference type="InterPro" id="IPR001910">
    <property type="entry name" value="Inosine/uridine_hydrolase_dom"/>
</dbReference>
<accession>A0AAN5Y9P7</accession>
<dbReference type="Pfam" id="PF01156">
    <property type="entry name" value="IU_nuc_hydro"/>
    <property type="match status" value="1"/>
</dbReference>
<protein>
    <submittedName>
        <fullName evidence="4">Nucleoside hydrolase</fullName>
    </submittedName>
</protein>
<dbReference type="InterPro" id="IPR036452">
    <property type="entry name" value="Ribo_hydro-like"/>
</dbReference>
<comment type="caution">
    <text evidence="4">The sequence shown here is derived from an EMBL/GenBank/DDBJ whole genome shotgun (WGS) entry which is preliminary data.</text>
</comment>
<sequence length="315" mass="34820">MQKIYFNHDGNVDDLVSLILLLAFPDTEIVGVSAVGADSYVEPAVSASRKIIDLFGSPSQLEVAQSDSRPVNQFPKEWRLSAFSFDDFPILNEHLNEGNPQTRLAKQPAHLDMVQKLQQSSVPVTLVMTGPLTDLARALAVDPTITAKIDRLFWMGGSMNGIGNVAEPAHDGTAEWNAFWDPEAVQTVFDSDLPITIVSLDSTNQVPLTTALRQRWAKQRQYPALDLIGQGYSLVHSFEANSTYYLWDVLTTLISKYPELVSSKPLNVKVISKGISAGKTYPDPTGRPVTFVTQVNADAFYDRFDQLAQSLRSNF</sequence>
<proteinExistence type="predicted"/>
<keyword evidence="2" id="KW-0326">Glycosidase</keyword>
<dbReference type="PANTHER" id="PTHR12304:SF46">
    <property type="entry name" value="INOSINE-ADENOSINE-GUANOSINE-NUCLEOSIDE HYDROLASE"/>
    <property type="match status" value="1"/>
</dbReference>
<gene>
    <name evidence="4" type="ORF">R0G89_07785</name>
</gene>
<keyword evidence="1 4" id="KW-0378">Hydrolase</keyword>
<reference evidence="4" key="1">
    <citation type="journal article" date="2023" name="PeerJ">
        <title>Selection and evaluation of lactic acid bacteria from chicken feces in Thailand as potential probiotics.</title>
        <authorList>
            <person name="Khurajog B."/>
            <person name="Disastra Y."/>
            <person name="Lawwyne L.D."/>
            <person name="Sirichokchatchawan W."/>
            <person name="Niyomtham W."/>
            <person name="Yindee J."/>
            <person name="Hampson D.J."/>
            <person name="Prapasarakul N."/>
        </authorList>
    </citation>
    <scope>NUCLEOTIDE SEQUENCE</scope>
    <source>
        <strain evidence="4">BF9</strain>
    </source>
</reference>
<dbReference type="PANTHER" id="PTHR12304">
    <property type="entry name" value="INOSINE-URIDINE PREFERRING NUCLEOSIDE HYDROLASE"/>
    <property type="match status" value="1"/>
</dbReference>
<dbReference type="GeneID" id="57366431"/>
<dbReference type="InterPro" id="IPR023186">
    <property type="entry name" value="IUNH"/>
</dbReference>
<organism evidence="4 5">
    <name type="scientific">Pediococcus acidilactici</name>
    <dbReference type="NCBI Taxonomy" id="1254"/>
    <lineage>
        <taxon>Bacteria</taxon>
        <taxon>Bacillati</taxon>
        <taxon>Bacillota</taxon>
        <taxon>Bacilli</taxon>
        <taxon>Lactobacillales</taxon>
        <taxon>Lactobacillaceae</taxon>
        <taxon>Pediococcus</taxon>
        <taxon>Pediococcus acidilactici group</taxon>
    </lineage>
</organism>
<feature type="domain" description="Inosine/uridine-preferring nucleoside hydrolase" evidence="3">
    <location>
        <begin position="4"/>
        <end position="302"/>
    </location>
</feature>
<evidence type="ECO:0000259" key="3">
    <source>
        <dbReference type="Pfam" id="PF01156"/>
    </source>
</evidence>